<organism evidence="3">
    <name type="scientific">Rhipicephalus appendiculatus</name>
    <name type="common">Brown ear tick</name>
    <dbReference type="NCBI Taxonomy" id="34631"/>
    <lineage>
        <taxon>Eukaryota</taxon>
        <taxon>Metazoa</taxon>
        <taxon>Ecdysozoa</taxon>
        <taxon>Arthropoda</taxon>
        <taxon>Chelicerata</taxon>
        <taxon>Arachnida</taxon>
        <taxon>Acari</taxon>
        <taxon>Parasitiformes</taxon>
        <taxon>Ixodida</taxon>
        <taxon>Ixodoidea</taxon>
        <taxon>Ixodidae</taxon>
        <taxon>Rhipicephalinae</taxon>
        <taxon>Rhipicephalus</taxon>
        <taxon>Rhipicephalus</taxon>
    </lineage>
</organism>
<feature type="chain" id="PRO_5007285858" description="Secreted protein" evidence="2">
    <location>
        <begin position="33"/>
        <end position="103"/>
    </location>
</feature>
<feature type="signal peptide" evidence="2">
    <location>
        <begin position="1"/>
        <end position="32"/>
    </location>
</feature>
<feature type="region of interest" description="Disordered" evidence="1">
    <location>
        <begin position="81"/>
        <end position="103"/>
    </location>
</feature>
<feature type="compositionally biased region" description="Polar residues" evidence="1">
    <location>
        <begin position="91"/>
        <end position="103"/>
    </location>
</feature>
<dbReference type="PROSITE" id="PS51257">
    <property type="entry name" value="PROKAR_LIPOPROTEIN"/>
    <property type="match status" value="1"/>
</dbReference>
<proteinExistence type="predicted"/>
<dbReference type="AlphaFoldDB" id="A0A131YR74"/>
<accession>A0A131YR74</accession>
<protein>
    <recommendedName>
        <fullName evidence="4">Secreted protein</fullName>
    </recommendedName>
</protein>
<evidence type="ECO:0008006" key="4">
    <source>
        <dbReference type="Google" id="ProtNLM"/>
    </source>
</evidence>
<reference evidence="3" key="1">
    <citation type="journal article" date="2016" name="Ticks Tick Borne Dis.">
        <title>De novo assembly and annotation of the salivary gland transcriptome of Rhipicephalus appendiculatus male and female ticks during blood feeding.</title>
        <authorList>
            <person name="de Castro M.H."/>
            <person name="de Klerk D."/>
            <person name="Pienaar R."/>
            <person name="Latif A.A."/>
            <person name="Rees D.J."/>
            <person name="Mans B.J."/>
        </authorList>
    </citation>
    <scope>NUCLEOTIDE SEQUENCE</scope>
    <source>
        <tissue evidence="3">Salivary glands</tissue>
    </source>
</reference>
<sequence>MRGSTFSAAVTFVVFACLLSVINDGAPPFALALPLPEPNPGIGSVTGSRPGFIGRFLGRLGGRGPKRPVAGPLPPRVSQLTSEQMRRVQEQLANPQRRPSSGK</sequence>
<keyword evidence="2" id="KW-0732">Signal</keyword>
<evidence type="ECO:0000313" key="3">
    <source>
        <dbReference type="EMBL" id="JAP81088.1"/>
    </source>
</evidence>
<evidence type="ECO:0000256" key="2">
    <source>
        <dbReference type="SAM" id="SignalP"/>
    </source>
</evidence>
<evidence type="ECO:0000256" key="1">
    <source>
        <dbReference type="SAM" id="MobiDB-lite"/>
    </source>
</evidence>
<dbReference type="EMBL" id="GEDV01007469">
    <property type="protein sequence ID" value="JAP81088.1"/>
    <property type="molecule type" value="Transcribed_RNA"/>
</dbReference>
<name>A0A131YR74_RHIAP</name>